<evidence type="ECO:0000259" key="2">
    <source>
        <dbReference type="PROSITE" id="PS50222"/>
    </source>
</evidence>
<protein>
    <recommendedName>
        <fullName evidence="2">EF-hand domain-containing protein</fullName>
    </recommendedName>
</protein>
<dbReference type="EMBL" id="CAJHUC010002671">
    <property type="protein sequence ID" value="CAD7704164.1"/>
    <property type="molecule type" value="Genomic_DNA"/>
</dbReference>
<keyword evidence="4" id="KW-1185">Reference proteome</keyword>
<evidence type="ECO:0000313" key="4">
    <source>
        <dbReference type="Proteomes" id="UP000708148"/>
    </source>
</evidence>
<organism evidence="3 4">
    <name type="scientific">Ostreobium quekettii</name>
    <dbReference type="NCBI Taxonomy" id="121088"/>
    <lineage>
        <taxon>Eukaryota</taxon>
        <taxon>Viridiplantae</taxon>
        <taxon>Chlorophyta</taxon>
        <taxon>core chlorophytes</taxon>
        <taxon>Ulvophyceae</taxon>
        <taxon>TCBD clade</taxon>
        <taxon>Bryopsidales</taxon>
        <taxon>Ostreobineae</taxon>
        <taxon>Ostreobiaceae</taxon>
        <taxon>Ostreobium</taxon>
    </lineage>
</organism>
<dbReference type="PROSITE" id="PS00018">
    <property type="entry name" value="EF_HAND_1"/>
    <property type="match status" value="1"/>
</dbReference>
<comment type="caution">
    <text evidence="3">The sequence shown here is derived from an EMBL/GenBank/DDBJ whole genome shotgun (WGS) entry which is preliminary data.</text>
</comment>
<dbReference type="Gene3D" id="1.10.238.10">
    <property type="entry name" value="EF-hand"/>
    <property type="match status" value="1"/>
</dbReference>
<evidence type="ECO:0000256" key="1">
    <source>
        <dbReference type="ARBA" id="ARBA00022837"/>
    </source>
</evidence>
<gene>
    <name evidence="3" type="ORF">OSTQU699_LOCUS9521</name>
</gene>
<dbReference type="AlphaFoldDB" id="A0A8S1JDE6"/>
<keyword evidence="1" id="KW-0106">Calcium</keyword>
<dbReference type="InterPro" id="IPR011992">
    <property type="entry name" value="EF-hand-dom_pair"/>
</dbReference>
<feature type="domain" description="EF-hand" evidence="2">
    <location>
        <begin position="190"/>
        <end position="225"/>
    </location>
</feature>
<evidence type="ECO:0000313" key="3">
    <source>
        <dbReference type="EMBL" id="CAD7704164.1"/>
    </source>
</evidence>
<dbReference type="InterPro" id="IPR018247">
    <property type="entry name" value="EF_Hand_1_Ca_BS"/>
</dbReference>
<accession>A0A8S1JDE6</accession>
<reference evidence="3" key="1">
    <citation type="submission" date="2020-12" db="EMBL/GenBank/DDBJ databases">
        <authorList>
            <person name="Iha C."/>
        </authorList>
    </citation>
    <scope>NUCLEOTIDE SEQUENCE</scope>
</reference>
<sequence length="280" mass="31099">MKATLLGARAGRTLGGGAKVCMPKCCIGPETQKEKAHSMQGKRLKGAKAPTTLEDIKDDVGLERLHSGAEEISNFCASLPAGSEDAEECWLAYRYFVDQTTSAEVECDLEKAQGYEGQACSGLEHWEEFMWEADYNSSVRDTVITLSGIARAKQRKMVASEAASTTAEAEVERNIPTRVPQATAESFLAQNGNRYRDLFYKMDHNNDGLLDVSEFRESMKTLGDELDGDAVSTILNALDIHYTINLEQFLTIVEAENLRSHTSIAEYLRHMSKRQKSSIW</sequence>
<dbReference type="SUPFAM" id="SSF47473">
    <property type="entry name" value="EF-hand"/>
    <property type="match status" value="1"/>
</dbReference>
<dbReference type="GO" id="GO:0005509">
    <property type="term" value="F:calcium ion binding"/>
    <property type="evidence" value="ECO:0007669"/>
    <property type="project" value="InterPro"/>
</dbReference>
<dbReference type="PROSITE" id="PS50222">
    <property type="entry name" value="EF_HAND_2"/>
    <property type="match status" value="1"/>
</dbReference>
<proteinExistence type="predicted"/>
<name>A0A8S1JDE6_9CHLO</name>
<dbReference type="Proteomes" id="UP000708148">
    <property type="component" value="Unassembled WGS sequence"/>
</dbReference>
<dbReference type="OrthoDB" id="191686at2759"/>
<dbReference type="InterPro" id="IPR002048">
    <property type="entry name" value="EF_hand_dom"/>
</dbReference>